<name>A0ABT9IUM0_9BACL</name>
<feature type="transmembrane region" description="Helical" evidence="2">
    <location>
        <begin position="5"/>
        <end position="22"/>
    </location>
</feature>
<evidence type="ECO:0000259" key="3">
    <source>
        <dbReference type="Pfam" id="PF03816"/>
    </source>
</evidence>
<sequence>MKKKYIYILSAIVIITTSSYFLKNTIKLMAFNWFFSQHLEEMLEQSYEPLTEEKSILETNDKNEENETNQLHQLNNPGFISFQLFPRPIRSKEESVEKNETTSEMNDPFAILLLGEDARGEEQGRSDSMILSIVRPSDLKVLLLSIPRDTYVEIPGRSGKDKINHAFAFGGVKLAKDTVENYFDIPIQNYAKINFYGFTQLVDALGGVSLPVDKDLIKYTSSGSVVIVVGGKESYSGEEALKFARFRSDAQGDFGRAGRHQEVIIAILEEAKKITNITKVFDVIEIVGENLKTDMKPDLIKDLSTLYLKSDNPQIHTYTLDGVSSNDNPQRIWYNYVSDSEYNKVKTIIDRWLASDTTEEELTEFLK</sequence>
<comment type="similarity">
    <text evidence="1">Belongs to the LytR/CpsA/Psr (LCP) family.</text>
</comment>
<evidence type="ECO:0000313" key="4">
    <source>
        <dbReference type="EMBL" id="MDP5272983.1"/>
    </source>
</evidence>
<evidence type="ECO:0000256" key="2">
    <source>
        <dbReference type="SAM" id="Phobius"/>
    </source>
</evidence>
<dbReference type="InterPro" id="IPR050922">
    <property type="entry name" value="LytR/CpsA/Psr_CW_biosynth"/>
</dbReference>
<keyword evidence="2" id="KW-0472">Membrane</keyword>
<dbReference type="Pfam" id="PF03816">
    <property type="entry name" value="LytR_cpsA_psr"/>
    <property type="match status" value="1"/>
</dbReference>
<dbReference type="EMBL" id="JAVAMP010000001">
    <property type="protein sequence ID" value="MDP5272983.1"/>
    <property type="molecule type" value="Genomic_DNA"/>
</dbReference>
<dbReference type="PANTHER" id="PTHR33392:SF6">
    <property type="entry name" value="POLYISOPRENYL-TEICHOIC ACID--PEPTIDOGLYCAN TEICHOIC ACID TRANSFERASE TAGU"/>
    <property type="match status" value="1"/>
</dbReference>
<feature type="domain" description="Cell envelope-related transcriptional attenuator" evidence="3">
    <location>
        <begin position="125"/>
        <end position="272"/>
    </location>
</feature>
<dbReference type="Proteomes" id="UP001231941">
    <property type="component" value="Unassembled WGS sequence"/>
</dbReference>
<keyword evidence="2" id="KW-1133">Transmembrane helix</keyword>
<accession>A0ABT9IUM0</accession>
<evidence type="ECO:0000256" key="1">
    <source>
        <dbReference type="ARBA" id="ARBA00006068"/>
    </source>
</evidence>
<organism evidence="4 5">
    <name type="scientific">Chengkuizengella axinellae</name>
    <dbReference type="NCBI Taxonomy" id="3064388"/>
    <lineage>
        <taxon>Bacteria</taxon>
        <taxon>Bacillati</taxon>
        <taxon>Bacillota</taxon>
        <taxon>Bacilli</taxon>
        <taxon>Bacillales</taxon>
        <taxon>Paenibacillaceae</taxon>
        <taxon>Chengkuizengella</taxon>
    </lineage>
</organism>
<protein>
    <submittedName>
        <fullName evidence="4">LCP family protein</fullName>
    </submittedName>
</protein>
<proteinExistence type="inferred from homology"/>
<dbReference type="Gene3D" id="3.40.630.190">
    <property type="entry name" value="LCP protein"/>
    <property type="match status" value="1"/>
</dbReference>
<dbReference type="NCBIfam" id="TIGR00350">
    <property type="entry name" value="lytR_cpsA_psr"/>
    <property type="match status" value="1"/>
</dbReference>
<dbReference type="InterPro" id="IPR004474">
    <property type="entry name" value="LytR_CpsA_psr"/>
</dbReference>
<gene>
    <name evidence="4" type="ORF">Q5Y73_02590</name>
</gene>
<dbReference type="RefSeq" id="WP_305990279.1">
    <property type="nucleotide sequence ID" value="NZ_JAVAMP010000001.1"/>
</dbReference>
<reference evidence="4 5" key="1">
    <citation type="submission" date="2023-08" db="EMBL/GenBank/DDBJ databases">
        <authorList>
            <person name="Park J.-S."/>
        </authorList>
    </citation>
    <scope>NUCLEOTIDE SEQUENCE [LARGE SCALE GENOMIC DNA]</scope>
    <source>
        <strain evidence="4 5">2205SS18-9</strain>
    </source>
</reference>
<keyword evidence="5" id="KW-1185">Reference proteome</keyword>
<keyword evidence="2" id="KW-0812">Transmembrane</keyword>
<comment type="caution">
    <text evidence="4">The sequence shown here is derived from an EMBL/GenBank/DDBJ whole genome shotgun (WGS) entry which is preliminary data.</text>
</comment>
<dbReference type="PANTHER" id="PTHR33392">
    <property type="entry name" value="POLYISOPRENYL-TEICHOIC ACID--PEPTIDOGLYCAN TEICHOIC ACID TRANSFERASE TAGU"/>
    <property type="match status" value="1"/>
</dbReference>
<evidence type="ECO:0000313" key="5">
    <source>
        <dbReference type="Proteomes" id="UP001231941"/>
    </source>
</evidence>